<accession>A0A830C8C0</accession>
<sequence>MSTVTLSQGLVSRLMSIISSQMTRILLRKTLSQGLASRPMSIISSQMTRILL</sequence>
<evidence type="ECO:0000313" key="1">
    <source>
        <dbReference type="EMBL" id="GFP95396.1"/>
    </source>
</evidence>
<keyword evidence="2" id="KW-1185">Reference proteome</keyword>
<dbReference type="EMBL" id="BMAC01000386">
    <property type="protein sequence ID" value="GFP95396.1"/>
    <property type="molecule type" value="Genomic_DNA"/>
</dbReference>
<reference evidence="1" key="1">
    <citation type="submission" date="2020-07" db="EMBL/GenBank/DDBJ databases">
        <title>Ethylene signaling mediates host invasion by parasitic plants.</title>
        <authorList>
            <person name="Yoshida S."/>
        </authorList>
    </citation>
    <scope>NUCLEOTIDE SEQUENCE</scope>
    <source>
        <strain evidence="1">Okayama</strain>
    </source>
</reference>
<proteinExistence type="predicted"/>
<evidence type="ECO:0000313" key="2">
    <source>
        <dbReference type="Proteomes" id="UP000653305"/>
    </source>
</evidence>
<name>A0A830C8C0_9LAMI</name>
<comment type="caution">
    <text evidence="1">The sequence shown here is derived from an EMBL/GenBank/DDBJ whole genome shotgun (WGS) entry which is preliminary data.</text>
</comment>
<gene>
    <name evidence="1" type="ORF">PHJA_001683900</name>
</gene>
<organism evidence="1 2">
    <name type="scientific">Phtheirospermum japonicum</name>
    <dbReference type="NCBI Taxonomy" id="374723"/>
    <lineage>
        <taxon>Eukaryota</taxon>
        <taxon>Viridiplantae</taxon>
        <taxon>Streptophyta</taxon>
        <taxon>Embryophyta</taxon>
        <taxon>Tracheophyta</taxon>
        <taxon>Spermatophyta</taxon>
        <taxon>Magnoliopsida</taxon>
        <taxon>eudicotyledons</taxon>
        <taxon>Gunneridae</taxon>
        <taxon>Pentapetalae</taxon>
        <taxon>asterids</taxon>
        <taxon>lamiids</taxon>
        <taxon>Lamiales</taxon>
        <taxon>Orobanchaceae</taxon>
        <taxon>Orobanchaceae incertae sedis</taxon>
        <taxon>Phtheirospermum</taxon>
    </lineage>
</organism>
<protein>
    <submittedName>
        <fullName evidence="1">Organ-specific protein s2</fullName>
    </submittedName>
</protein>
<dbReference type="Proteomes" id="UP000653305">
    <property type="component" value="Unassembled WGS sequence"/>
</dbReference>
<dbReference type="AlphaFoldDB" id="A0A830C8C0"/>